<protein>
    <recommendedName>
        <fullName evidence="5">Pentatricopeptide repeat-containing protein</fullName>
    </recommendedName>
</protein>
<dbReference type="InterPro" id="IPR011990">
    <property type="entry name" value="TPR-like_helical_dom_sf"/>
</dbReference>
<dbReference type="PANTHER" id="PTHR47926:SF460">
    <property type="entry name" value="OS01G0815900 PROTEIN"/>
    <property type="match status" value="1"/>
</dbReference>
<reference evidence="3 4" key="1">
    <citation type="journal article" date="2023" name="BMC Biotechnol.">
        <title>Vitis rotundifolia cv Carlos genome sequencing.</title>
        <authorList>
            <person name="Huff M."/>
            <person name="Hulse-Kemp A."/>
            <person name="Scheffler B."/>
            <person name="Youngblood R."/>
            <person name="Simpson S."/>
            <person name="Babiker E."/>
            <person name="Staton M."/>
        </authorList>
    </citation>
    <scope>NUCLEOTIDE SEQUENCE [LARGE SCALE GENOMIC DNA]</scope>
    <source>
        <tissue evidence="3">Leaf</tissue>
    </source>
</reference>
<dbReference type="InterPro" id="IPR002885">
    <property type="entry name" value="PPR_rpt"/>
</dbReference>
<dbReference type="PROSITE" id="PS51375">
    <property type="entry name" value="PPR"/>
    <property type="match status" value="2"/>
</dbReference>
<dbReference type="GO" id="GO:0003723">
    <property type="term" value="F:RNA binding"/>
    <property type="evidence" value="ECO:0007669"/>
    <property type="project" value="InterPro"/>
</dbReference>
<evidence type="ECO:0000256" key="2">
    <source>
        <dbReference type="PROSITE-ProRule" id="PRU00708"/>
    </source>
</evidence>
<organism evidence="3 4">
    <name type="scientific">Vitis rotundifolia</name>
    <name type="common">Muscadine grape</name>
    <dbReference type="NCBI Taxonomy" id="103349"/>
    <lineage>
        <taxon>Eukaryota</taxon>
        <taxon>Viridiplantae</taxon>
        <taxon>Streptophyta</taxon>
        <taxon>Embryophyta</taxon>
        <taxon>Tracheophyta</taxon>
        <taxon>Spermatophyta</taxon>
        <taxon>Magnoliopsida</taxon>
        <taxon>eudicotyledons</taxon>
        <taxon>Gunneridae</taxon>
        <taxon>Pentapetalae</taxon>
        <taxon>rosids</taxon>
        <taxon>Vitales</taxon>
        <taxon>Vitaceae</taxon>
        <taxon>Viteae</taxon>
        <taxon>Vitis</taxon>
    </lineage>
</organism>
<name>A0AA39AE05_VITRO</name>
<dbReference type="AlphaFoldDB" id="A0AA39AE05"/>
<dbReference type="Proteomes" id="UP001168098">
    <property type="component" value="Unassembled WGS sequence"/>
</dbReference>
<keyword evidence="4" id="KW-1185">Reference proteome</keyword>
<evidence type="ECO:0000313" key="4">
    <source>
        <dbReference type="Proteomes" id="UP001168098"/>
    </source>
</evidence>
<gene>
    <name evidence="3" type="ORF">PVL29_003793</name>
</gene>
<dbReference type="FunFam" id="1.25.40.10:FF:001268">
    <property type="entry name" value="Pentatricopeptide repeat-containing protein, mitochondrial isoform A"/>
    <property type="match status" value="1"/>
</dbReference>
<keyword evidence="1" id="KW-0677">Repeat</keyword>
<dbReference type="GO" id="GO:0009451">
    <property type="term" value="P:RNA modification"/>
    <property type="evidence" value="ECO:0007669"/>
    <property type="project" value="InterPro"/>
</dbReference>
<dbReference type="Gene3D" id="1.25.40.10">
    <property type="entry name" value="Tetratricopeptide repeat domain"/>
    <property type="match status" value="2"/>
</dbReference>
<dbReference type="InterPro" id="IPR046960">
    <property type="entry name" value="PPR_At4g14850-like_plant"/>
</dbReference>
<proteinExistence type="predicted"/>
<comment type="caution">
    <text evidence="3">The sequence shown here is derived from an EMBL/GenBank/DDBJ whole genome shotgun (WGS) entry which is preliminary data.</text>
</comment>
<feature type="repeat" description="PPR" evidence="2">
    <location>
        <begin position="186"/>
        <end position="221"/>
    </location>
</feature>
<feature type="repeat" description="PPR" evidence="2">
    <location>
        <begin position="155"/>
        <end position="185"/>
    </location>
</feature>
<dbReference type="Pfam" id="PF01535">
    <property type="entry name" value="PPR"/>
    <property type="match status" value="3"/>
</dbReference>
<evidence type="ECO:0000256" key="1">
    <source>
        <dbReference type="ARBA" id="ARBA00022737"/>
    </source>
</evidence>
<dbReference type="PANTHER" id="PTHR47926">
    <property type="entry name" value="PENTATRICOPEPTIDE REPEAT-CONTAINING PROTEIN"/>
    <property type="match status" value="1"/>
</dbReference>
<sequence>MKLSLTIKLSAHLQQRNLLSLLLKHQTRRSAMQQLHSHLITTGAHYHCMDVTSWNTLLRHYSLGIFPQEAFLLFRHLRLHHVSPPLSFNSFSFSFLLKACAYLQHRKGGLQLHALTLKAGFEFHVYVHTVLLNVYAVCGALLEAKQVFDEMPVRNSVTWNVLITGLAKWGELHLARSLFDEMPMPTDVSWTTIIGGYTRMNQPKQALALFCTKFIDEGIKPTEITLLAIFPAISNLGALEICQLVHTYGEKRGLNASDIRIRNSLLDTYAKCGCIESASRKLGLMDISNLCICNAWNGERSHSKF</sequence>
<evidence type="ECO:0000313" key="3">
    <source>
        <dbReference type="EMBL" id="KAJ9705861.1"/>
    </source>
</evidence>
<dbReference type="EMBL" id="JARBHA010000003">
    <property type="protein sequence ID" value="KAJ9705861.1"/>
    <property type="molecule type" value="Genomic_DNA"/>
</dbReference>
<accession>A0AA39AE05</accession>
<evidence type="ECO:0008006" key="5">
    <source>
        <dbReference type="Google" id="ProtNLM"/>
    </source>
</evidence>
<dbReference type="NCBIfam" id="TIGR00756">
    <property type="entry name" value="PPR"/>
    <property type="match status" value="2"/>
</dbReference>